<keyword evidence="3" id="KW-1185">Reference proteome</keyword>
<feature type="region of interest" description="Disordered" evidence="1">
    <location>
        <begin position="1"/>
        <end position="60"/>
    </location>
</feature>
<sequence>MPSAPKRSSHDPGSSAAGSVTGAAVASAVTSADDGAHPRTGPAAPRDARPADATARVARY</sequence>
<evidence type="ECO:0000256" key="1">
    <source>
        <dbReference type="SAM" id="MobiDB-lite"/>
    </source>
</evidence>
<dbReference type="RefSeq" id="WP_240505592.1">
    <property type="nucleotide sequence ID" value="NZ_FXAC01000004.1"/>
</dbReference>
<gene>
    <name evidence="2" type="ORF">SAMN06296028_104100</name>
</gene>
<accession>A0A1X7CM27</accession>
<dbReference type="AlphaFoldDB" id="A0A1X7CM27"/>
<evidence type="ECO:0000313" key="2">
    <source>
        <dbReference type="EMBL" id="SME99199.1"/>
    </source>
</evidence>
<protein>
    <submittedName>
        <fullName evidence="2">Uncharacterized protein</fullName>
    </submittedName>
</protein>
<name>A0A1X7CM27_9MICC</name>
<evidence type="ECO:0000313" key="3">
    <source>
        <dbReference type="Proteomes" id="UP000192929"/>
    </source>
</evidence>
<dbReference type="EMBL" id="FXAC01000004">
    <property type="protein sequence ID" value="SME99199.1"/>
    <property type="molecule type" value="Genomic_DNA"/>
</dbReference>
<dbReference type="Proteomes" id="UP000192929">
    <property type="component" value="Unassembled WGS sequence"/>
</dbReference>
<proteinExistence type="predicted"/>
<reference evidence="3" key="1">
    <citation type="submission" date="2017-04" db="EMBL/GenBank/DDBJ databases">
        <authorList>
            <person name="Varghese N."/>
            <person name="Submissions S."/>
        </authorList>
    </citation>
    <scope>NUCLEOTIDE SEQUENCE [LARGE SCALE GENOMIC DNA]</scope>
    <source>
        <strain evidence="3">NIO-1021</strain>
    </source>
</reference>
<feature type="compositionally biased region" description="Low complexity" evidence="1">
    <location>
        <begin position="13"/>
        <end position="60"/>
    </location>
</feature>
<organism evidence="2 3">
    <name type="scientific">Kocuria marina subsp. indica</name>
    <dbReference type="NCBI Taxonomy" id="1049583"/>
    <lineage>
        <taxon>Bacteria</taxon>
        <taxon>Bacillati</taxon>
        <taxon>Actinomycetota</taxon>
        <taxon>Actinomycetes</taxon>
        <taxon>Micrococcales</taxon>
        <taxon>Micrococcaceae</taxon>
        <taxon>Kocuria</taxon>
    </lineage>
</organism>